<comment type="caution">
    <text evidence="1">The sequence shown here is derived from an EMBL/GenBank/DDBJ whole genome shotgun (WGS) entry which is preliminary data.</text>
</comment>
<dbReference type="InterPro" id="IPR050627">
    <property type="entry name" value="Nitroreductase/BluB"/>
</dbReference>
<dbReference type="RefSeq" id="WP_178356811.1">
    <property type="nucleotide sequence ID" value="NZ_JABFYL010000003.1"/>
</dbReference>
<dbReference type="InterPro" id="IPR000415">
    <property type="entry name" value="Nitroreductase-like"/>
</dbReference>
<dbReference type="EMBL" id="JABFYL010000003">
    <property type="protein sequence ID" value="NVN48339.1"/>
    <property type="molecule type" value="Genomic_DNA"/>
</dbReference>
<keyword evidence="2" id="KW-1185">Reference proteome</keyword>
<organism evidence="1 2">
    <name type="scientific">Mycolicibacterium hippocampi</name>
    <dbReference type="NCBI Taxonomy" id="659824"/>
    <lineage>
        <taxon>Bacteria</taxon>
        <taxon>Bacillati</taxon>
        <taxon>Actinomycetota</taxon>
        <taxon>Actinomycetes</taxon>
        <taxon>Mycobacteriales</taxon>
        <taxon>Mycobacteriaceae</taxon>
        <taxon>Mycolicibacterium</taxon>
    </lineage>
</organism>
<reference evidence="1 2" key="1">
    <citation type="submission" date="2020-05" db="EMBL/GenBank/DDBJ databases">
        <title>Draft genome sequence of Mycobacterium hippocampi DL, isolated from European seabass, Dicentrarchus labrax, reared in fish farms.</title>
        <authorList>
            <person name="Stathopoulou P."/>
            <person name="Asimakis E."/>
            <person name="Tzokas K."/>
            <person name="Batargias C."/>
            <person name="Tsiamis G."/>
        </authorList>
    </citation>
    <scope>NUCLEOTIDE SEQUENCE [LARGE SCALE GENOMIC DNA]</scope>
    <source>
        <strain evidence="1 2">DL</strain>
    </source>
</reference>
<dbReference type="Proteomes" id="UP000570517">
    <property type="component" value="Unassembled WGS sequence"/>
</dbReference>
<dbReference type="Gene3D" id="3.40.109.10">
    <property type="entry name" value="NADH Oxidase"/>
    <property type="match status" value="2"/>
</dbReference>
<dbReference type="PANTHER" id="PTHR23026:SF123">
    <property type="entry name" value="NAD(P)H NITROREDUCTASE RV3131-RELATED"/>
    <property type="match status" value="1"/>
</dbReference>
<dbReference type="PANTHER" id="PTHR23026">
    <property type="entry name" value="NADPH NITROREDUCTASE"/>
    <property type="match status" value="1"/>
</dbReference>
<evidence type="ECO:0000313" key="2">
    <source>
        <dbReference type="Proteomes" id="UP000570517"/>
    </source>
</evidence>
<evidence type="ECO:0000313" key="1">
    <source>
        <dbReference type="EMBL" id="NVN48339.1"/>
    </source>
</evidence>
<dbReference type="AlphaFoldDB" id="A0A850PCX0"/>
<protein>
    <recommendedName>
        <fullName evidence="3">NAD(P)H nitroreductase acg</fullName>
    </recommendedName>
</protein>
<evidence type="ECO:0008006" key="3">
    <source>
        <dbReference type="Google" id="ProtNLM"/>
    </source>
</evidence>
<sequence length="340" mass="37234">MRDCAVDVEIIRDAVELACRAPSLHNSQPWRWVLEGTTVQLYADPRRVVRSTDSSGREAMISCGAVLDHFRVAMGAAGWTAHVDRFPNPNDPRHLASIDFSAGTFVTAGHRRRADAILLRRTDRLPFAAPPDWDLFESEVRVSLDTDSVRFDVIDDGLRPELAEASDLTESLRMYDSSYHEELYWWTAGFTTAEGIPQGSLVSAAESDRVDVGRSFPVVADSRRRPEIGDDRSKIVVLSTFDDTRDSVLRCGEALSAVLLDATMAGFATCTVTHLMEIPASRAVVATLSGADQPQVLVRVGLAPAITDVPAPTPRRPIDEIFEVRGSVRHQGPSTLPAGQ</sequence>
<dbReference type="GO" id="GO:0016491">
    <property type="term" value="F:oxidoreductase activity"/>
    <property type="evidence" value="ECO:0007669"/>
    <property type="project" value="InterPro"/>
</dbReference>
<dbReference type="SUPFAM" id="SSF55469">
    <property type="entry name" value="FMN-dependent nitroreductase-like"/>
    <property type="match status" value="1"/>
</dbReference>
<dbReference type="NCBIfam" id="NF047509">
    <property type="entry name" value="Rv3131_FMN_oxido"/>
    <property type="match status" value="1"/>
</dbReference>
<proteinExistence type="predicted"/>
<name>A0A850PCX0_9MYCO</name>
<gene>
    <name evidence="1" type="ORF">HLY00_3563</name>
</gene>
<accession>A0A850PCX0</accession>